<reference evidence="8" key="1">
    <citation type="submission" date="2017-08" db="EMBL/GenBank/DDBJ databases">
        <authorList>
            <person name="Varghese N."/>
            <person name="Submissions S."/>
        </authorList>
    </citation>
    <scope>NUCLEOTIDE SEQUENCE [LARGE SCALE GENOMIC DNA]</scope>
    <source>
        <strain evidence="8">USBA17B2</strain>
    </source>
</reference>
<feature type="transmembrane region" description="Helical" evidence="5">
    <location>
        <begin position="82"/>
        <end position="100"/>
    </location>
</feature>
<name>A0A285VU75_9MICO</name>
<dbReference type="Pfam" id="PF07690">
    <property type="entry name" value="MFS_1"/>
    <property type="match status" value="1"/>
</dbReference>
<dbReference type="InterPro" id="IPR020846">
    <property type="entry name" value="MFS_dom"/>
</dbReference>
<dbReference type="EMBL" id="OBQK01000007">
    <property type="protein sequence ID" value="SOC56191.1"/>
    <property type="molecule type" value="Genomic_DNA"/>
</dbReference>
<keyword evidence="2 5" id="KW-0812">Transmembrane</keyword>
<evidence type="ECO:0000256" key="4">
    <source>
        <dbReference type="ARBA" id="ARBA00023136"/>
    </source>
</evidence>
<feature type="transmembrane region" description="Helical" evidence="5">
    <location>
        <begin position="311"/>
        <end position="330"/>
    </location>
</feature>
<dbReference type="Gene3D" id="1.20.1250.20">
    <property type="entry name" value="MFS general substrate transporter like domains"/>
    <property type="match status" value="1"/>
</dbReference>
<feature type="transmembrane region" description="Helical" evidence="5">
    <location>
        <begin position="248"/>
        <end position="268"/>
    </location>
</feature>
<feature type="domain" description="Major facilitator superfamily (MFS) profile" evidence="6">
    <location>
        <begin position="17"/>
        <end position="395"/>
    </location>
</feature>
<accession>A0A285VU75</accession>
<keyword evidence="3 5" id="KW-1133">Transmembrane helix</keyword>
<feature type="transmembrane region" description="Helical" evidence="5">
    <location>
        <begin position="55"/>
        <end position="75"/>
    </location>
</feature>
<dbReference type="Proteomes" id="UP000219688">
    <property type="component" value="Unassembled WGS sequence"/>
</dbReference>
<evidence type="ECO:0000313" key="8">
    <source>
        <dbReference type="Proteomes" id="UP000219688"/>
    </source>
</evidence>
<proteinExistence type="predicted"/>
<evidence type="ECO:0000313" key="7">
    <source>
        <dbReference type="EMBL" id="SOC56191.1"/>
    </source>
</evidence>
<protein>
    <submittedName>
        <fullName evidence="7">Predicted arabinose efflux permease, MFS family</fullName>
    </submittedName>
</protein>
<dbReference type="RefSeq" id="WP_244903803.1">
    <property type="nucleotide sequence ID" value="NZ_OBQK01000007.1"/>
</dbReference>
<feature type="transmembrane region" description="Helical" evidence="5">
    <location>
        <begin position="370"/>
        <end position="392"/>
    </location>
</feature>
<keyword evidence="4 5" id="KW-0472">Membrane</keyword>
<evidence type="ECO:0000259" key="6">
    <source>
        <dbReference type="PROSITE" id="PS50850"/>
    </source>
</evidence>
<keyword evidence="8" id="KW-1185">Reference proteome</keyword>
<sequence length="407" mass="41031">MTTSRPEAPRSIWAVPGMTALAVVAFTGFSGYAALLPVAPLWAVRGGADSAGAGLVNFVLLGTTVATQFFVPALIRRLGWGHALALGMVLLGAPALLHVVSDALAPTLALSAVRGVGFGILTVAASAAAVLVVSAGRRGAAVGAYSLALSVPNVVLMPSGAWVAQAWGFGPVFVLSALPLLGIPACYVLGRHLPERATRGPGHVDVPDAPAGASTYRALVRPTLVLLAITLAGGALITFAPQLVATGWLAAAGLFSLGLLSAVTRWRVGALADRVGAARLVWPFVLVAVAGLAWVAWLVRTEVGGDRVVPWVLACALVGVAYGALQNLTMLRAFEAAGPRRVGAASAVWNAGFDAGTAVGAVLVGTVAVGAGFGVGMAITAVLCLLTLPLALGRRGGRTPRPGVRSP</sequence>
<dbReference type="AlphaFoldDB" id="A0A285VU75"/>
<feature type="transmembrane region" description="Helical" evidence="5">
    <location>
        <begin position="342"/>
        <end position="364"/>
    </location>
</feature>
<feature type="transmembrane region" description="Helical" evidence="5">
    <location>
        <begin position="224"/>
        <end position="242"/>
    </location>
</feature>
<feature type="transmembrane region" description="Helical" evidence="5">
    <location>
        <begin position="142"/>
        <end position="163"/>
    </location>
</feature>
<dbReference type="PANTHER" id="PTHR23527">
    <property type="entry name" value="BLL3282 PROTEIN"/>
    <property type="match status" value="1"/>
</dbReference>
<evidence type="ECO:0000256" key="3">
    <source>
        <dbReference type="ARBA" id="ARBA00022989"/>
    </source>
</evidence>
<evidence type="ECO:0000256" key="1">
    <source>
        <dbReference type="ARBA" id="ARBA00004651"/>
    </source>
</evidence>
<dbReference type="InterPro" id="IPR036259">
    <property type="entry name" value="MFS_trans_sf"/>
</dbReference>
<dbReference type="GO" id="GO:0022857">
    <property type="term" value="F:transmembrane transporter activity"/>
    <property type="evidence" value="ECO:0007669"/>
    <property type="project" value="InterPro"/>
</dbReference>
<feature type="transmembrane region" description="Helical" evidence="5">
    <location>
        <begin position="169"/>
        <end position="189"/>
    </location>
</feature>
<feature type="transmembrane region" description="Helical" evidence="5">
    <location>
        <begin position="280"/>
        <end position="299"/>
    </location>
</feature>
<dbReference type="InterPro" id="IPR052952">
    <property type="entry name" value="MFS-Transporter"/>
</dbReference>
<dbReference type="SUPFAM" id="SSF103473">
    <property type="entry name" value="MFS general substrate transporter"/>
    <property type="match status" value="1"/>
</dbReference>
<dbReference type="PANTHER" id="PTHR23527:SF1">
    <property type="entry name" value="BLL3282 PROTEIN"/>
    <property type="match status" value="1"/>
</dbReference>
<dbReference type="GO" id="GO:0005886">
    <property type="term" value="C:plasma membrane"/>
    <property type="evidence" value="ECO:0007669"/>
    <property type="project" value="UniProtKB-SubCell"/>
</dbReference>
<dbReference type="PROSITE" id="PS50850">
    <property type="entry name" value="MFS"/>
    <property type="match status" value="1"/>
</dbReference>
<feature type="transmembrane region" description="Helical" evidence="5">
    <location>
        <begin position="12"/>
        <end position="35"/>
    </location>
</feature>
<evidence type="ECO:0000256" key="5">
    <source>
        <dbReference type="SAM" id="Phobius"/>
    </source>
</evidence>
<feature type="transmembrane region" description="Helical" evidence="5">
    <location>
        <begin position="112"/>
        <end position="135"/>
    </location>
</feature>
<organism evidence="7 8">
    <name type="scientific">Ornithinimicrobium cerasi</name>
    <dbReference type="NCBI Taxonomy" id="2248773"/>
    <lineage>
        <taxon>Bacteria</taxon>
        <taxon>Bacillati</taxon>
        <taxon>Actinomycetota</taxon>
        <taxon>Actinomycetes</taxon>
        <taxon>Micrococcales</taxon>
        <taxon>Ornithinimicrobiaceae</taxon>
        <taxon>Ornithinimicrobium</taxon>
    </lineage>
</organism>
<comment type="subcellular location">
    <subcellularLocation>
        <location evidence="1">Cell membrane</location>
        <topology evidence="1">Multi-pass membrane protein</topology>
    </subcellularLocation>
</comment>
<gene>
    <name evidence="7" type="ORF">SAMN05421879_10710</name>
</gene>
<evidence type="ECO:0000256" key="2">
    <source>
        <dbReference type="ARBA" id="ARBA00022692"/>
    </source>
</evidence>
<dbReference type="InterPro" id="IPR011701">
    <property type="entry name" value="MFS"/>
</dbReference>